<dbReference type="Pfam" id="PF10020">
    <property type="entry name" value="DUF2262"/>
    <property type="match status" value="1"/>
</dbReference>
<dbReference type="OrthoDB" id="5915821at2"/>
<name>A0A2U8E137_9BACT</name>
<evidence type="ECO:0000313" key="3">
    <source>
        <dbReference type="Proteomes" id="UP000244896"/>
    </source>
</evidence>
<protein>
    <recommendedName>
        <fullName evidence="1">DUF2262 domain-containing protein</fullName>
    </recommendedName>
</protein>
<proteinExistence type="predicted"/>
<evidence type="ECO:0000313" key="2">
    <source>
        <dbReference type="EMBL" id="AWI08541.1"/>
    </source>
</evidence>
<organism evidence="2 3">
    <name type="scientific">Ereboglobus luteus</name>
    <dbReference type="NCBI Taxonomy" id="1796921"/>
    <lineage>
        <taxon>Bacteria</taxon>
        <taxon>Pseudomonadati</taxon>
        <taxon>Verrucomicrobiota</taxon>
        <taxon>Opitutia</taxon>
        <taxon>Opitutales</taxon>
        <taxon>Opitutaceae</taxon>
        <taxon>Ereboglobus</taxon>
    </lineage>
</organism>
<dbReference type="KEGG" id="elut:CKA38_04095"/>
<dbReference type="EMBL" id="CP023004">
    <property type="protein sequence ID" value="AWI08541.1"/>
    <property type="molecule type" value="Genomic_DNA"/>
</dbReference>
<dbReference type="RefSeq" id="WP_108824350.1">
    <property type="nucleotide sequence ID" value="NZ_CP023004.1"/>
</dbReference>
<accession>A0A2U8E137</accession>
<reference evidence="2 3" key="1">
    <citation type="journal article" date="2018" name="Syst. Appl. Microbiol.">
        <title>Ereboglobus luteus gen. nov. sp. nov. from cockroach guts, and new insights into the oxygen relationship of the genera Opitutus and Didymococcus (Verrucomicrobia: Opitutaceae).</title>
        <authorList>
            <person name="Tegtmeier D."/>
            <person name="Belitz A."/>
            <person name="Radek R."/>
            <person name="Heimerl T."/>
            <person name="Brune A."/>
        </authorList>
    </citation>
    <scope>NUCLEOTIDE SEQUENCE [LARGE SCALE GENOMIC DNA]</scope>
    <source>
        <strain evidence="2 3">Ho45</strain>
    </source>
</reference>
<dbReference type="Proteomes" id="UP000244896">
    <property type="component" value="Chromosome"/>
</dbReference>
<sequence>MPNIELTFDNVPVRIMDGPYLKDGKPSVTAVKHYKSLVKRLPELRAFAAKELCSLYNDTWLDESIGTVDEKRFAHMLTNPSIHLFDEVGASVVYFDDAGLFAGHSIEVSVEDGTPTSADIIG</sequence>
<dbReference type="AlphaFoldDB" id="A0A2U8E137"/>
<evidence type="ECO:0000259" key="1">
    <source>
        <dbReference type="Pfam" id="PF10020"/>
    </source>
</evidence>
<dbReference type="InterPro" id="IPR019260">
    <property type="entry name" value="DUF2262"/>
</dbReference>
<gene>
    <name evidence="2" type="ORF">CKA38_04095</name>
</gene>
<keyword evidence="3" id="KW-1185">Reference proteome</keyword>
<feature type="domain" description="DUF2262" evidence="1">
    <location>
        <begin position="30"/>
        <end position="120"/>
    </location>
</feature>